<dbReference type="InterPro" id="IPR000644">
    <property type="entry name" value="CBS_dom"/>
</dbReference>
<evidence type="ECO:0000256" key="1">
    <source>
        <dbReference type="ARBA" id="ARBA00023122"/>
    </source>
</evidence>
<reference evidence="4 5" key="1">
    <citation type="submission" date="2014-03" db="EMBL/GenBank/DDBJ databases">
        <title>Bradyrhizobium valentinum sp. nov., isolated from effective nodules of Lupinus mariae-josephae, a lupine endemic of basic-lime soils in Eastern Spain.</title>
        <authorList>
            <person name="Duran D."/>
            <person name="Rey L."/>
            <person name="Navarro A."/>
            <person name="Busquets A."/>
            <person name="Imperial J."/>
            <person name="Ruiz-Argueso T."/>
        </authorList>
    </citation>
    <scope>NUCLEOTIDE SEQUENCE [LARGE SCALE GENOMIC DNA]</scope>
    <source>
        <strain evidence="4 5">LmjM3</strain>
    </source>
</reference>
<proteinExistence type="predicted"/>
<keyword evidence="5" id="KW-1185">Reference proteome</keyword>
<dbReference type="InterPro" id="IPR046342">
    <property type="entry name" value="CBS_dom_sf"/>
</dbReference>
<dbReference type="STRING" id="1518501.CQ10_04870"/>
<gene>
    <name evidence="4" type="ORF">CP49_01205</name>
</gene>
<dbReference type="AlphaFoldDB" id="A0A0R3LBM8"/>
<keyword evidence="1 2" id="KW-0129">CBS domain</keyword>
<sequence length="144" mass="15451">MKVADVMSRNVQLASPNDTLGEVAKRMTAKDIGVLPVGENDRLVGMITDRDIMARAVAQGRDGQSCVRDAMTRDVKYCFEDDSIDDVIQNMSDIQVRRLPVVNRSKRLVGIVSLADAARKYDPAATGAAMCGVVEPGGSHVSSA</sequence>
<feature type="domain" description="CBS" evidence="3">
    <location>
        <begin position="71"/>
        <end position="130"/>
    </location>
</feature>
<dbReference type="PANTHER" id="PTHR43080">
    <property type="entry name" value="CBS DOMAIN-CONTAINING PROTEIN CBSX3, MITOCHONDRIAL"/>
    <property type="match status" value="1"/>
</dbReference>
<dbReference type="PANTHER" id="PTHR43080:SF2">
    <property type="entry name" value="CBS DOMAIN-CONTAINING PROTEIN"/>
    <property type="match status" value="1"/>
</dbReference>
<evidence type="ECO:0000313" key="4">
    <source>
        <dbReference type="EMBL" id="KRR05305.1"/>
    </source>
</evidence>
<dbReference type="Proteomes" id="UP000051913">
    <property type="component" value="Unassembled WGS sequence"/>
</dbReference>
<dbReference type="Pfam" id="PF00571">
    <property type="entry name" value="CBS"/>
    <property type="match status" value="2"/>
</dbReference>
<organism evidence="4 5">
    <name type="scientific">Bradyrhizobium valentinum</name>
    <dbReference type="NCBI Taxonomy" id="1518501"/>
    <lineage>
        <taxon>Bacteria</taxon>
        <taxon>Pseudomonadati</taxon>
        <taxon>Pseudomonadota</taxon>
        <taxon>Alphaproteobacteria</taxon>
        <taxon>Hyphomicrobiales</taxon>
        <taxon>Nitrobacteraceae</taxon>
        <taxon>Bradyrhizobium</taxon>
    </lineage>
</organism>
<dbReference type="InterPro" id="IPR051257">
    <property type="entry name" value="Diverse_CBS-Domain"/>
</dbReference>
<dbReference type="Gene3D" id="3.10.580.10">
    <property type="entry name" value="CBS-domain"/>
    <property type="match status" value="1"/>
</dbReference>
<evidence type="ECO:0000313" key="5">
    <source>
        <dbReference type="Proteomes" id="UP000051913"/>
    </source>
</evidence>
<evidence type="ECO:0000256" key="2">
    <source>
        <dbReference type="PROSITE-ProRule" id="PRU00703"/>
    </source>
</evidence>
<accession>A0A0R3LBM8</accession>
<dbReference type="SUPFAM" id="SSF54631">
    <property type="entry name" value="CBS-domain pair"/>
    <property type="match status" value="1"/>
</dbReference>
<dbReference type="SMART" id="SM00116">
    <property type="entry name" value="CBS"/>
    <property type="match status" value="2"/>
</dbReference>
<comment type="caution">
    <text evidence="4">The sequence shown here is derived from an EMBL/GenBank/DDBJ whole genome shotgun (WGS) entry which is preliminary data.</text>
</comment>
<protein>
    <submittedName>
        <fullName evidence="4">Inosine-5-monophosphate dehydrogenase</fullName>
    </submittedName>
</protein>
<dbReference type="CDD" id="cd04622">
    <property type="entry name" value="CBS_pair_HRP1_like"/>
    <property type="match status" value="1"/>
</dbReference>
<name>A0A0R3LBM8_9BRAD</name>
<dbReference type="EMBL" id="LLXX01000119">
    <property type="protein sequence ID" value="KRR05305.1"/>
    <property type="molecule type" value="Genomic_DNA"/>
</dbReference>
<dbReference type="PROSITE" id="PS51371">
    <property type="entry name" value="CBS"/>
    <property type="match status" value="2"/>
</dbReference>
<feature type="domain" description="CBS" evidence="3">
    <location>
        <begin position="7"/>
        <end position="63"/>
    </location>
</feature>
<dbReference type="OrthoDB" id="9802114at2"/>
<evidence type="ECO:0000259" key="3">
    <source>
        <dbReference type="PROSITE" id="PS51371"/>
    </source>
</evidence>
<dbReference type="RefSeq" id="WP_057851858.1">
    <property type="nucleotide sequence ID" value="NZ_LLXX01000119.1"/>
</dbReference>